<reference evidence="2 3" key="1">
    <citation type="submission" date="2016-11" db="EMBL/GenBank/DDBJ databases">
        <authorList>
            <person name="Jaros S."/>
            <person name="Januszkiewicz K."/>
            <person name="Wedrychowicz H."/>
        </authorList>
    </citation>
    <scope>NUCLEOTIDE SEQUENCE [LARGE SCALE GENOMIC DNA]</scope>
    <source>
        <strain evidence="2 3">DSM 18899</strain>
    </source>
</reference>
<sequence length="61" mass="6698">MKFTMLLACLALSTAPLLASAANTYRPKKPQIYILGPKGGCYYINKNGNKTYVDRALCAKK</sequence>
<proteinExistence type="predicted"/>
<evidence type="ECO:0000256" key="1">
    <source>
        <dbReference type="SAM" id="SignalP"/>
    </source>
</evidence>
<protein>
    <submittedName>
        <fullName evidence="2">Uncharacterized protein</fullName>
    </submittedName>
</protein>
<keyword evidence="3" id="KW-1185">Reference proteome</keyword>
<dbReference type="OrthoDB" id="711462at2"/>
<dbReference type="Proteomes" id="UP000186513">
    <property type="component" value="Unassembled WGS sequence"/>
</dbReference>
<dbReference type="AlphaFoldDB" id="A0A1K2H7W4"/>
<feature type="signal peptide" evidence="1">
    <location>
        <begin position="1"/>
        <end position="21"/>
    </location>
</feature>
<dbReference type="RefSeq" id="WP_139256030.1">
    <property type="nucleotide sequence ID" value="NZ_FPKR01000002.1"/>
</dbReference>
<evidence type="ECO:0000313" key="2">
    <source>
        <dbReference type="EMBL" id="SFZ72743.1"/>
    </source>
</evidence>
<accession>A0A1K2H7W4</accession>
<evidence type="ECO:0000313" key="3">
    <source>
        <dbReference type="Proteomes" id="UP000186513"/>
    </source>
</evidence>
<organism evidence="2 3">
    <name type="scientific">Chitinimonas taiwanensis DSM 18899</name>
    <dbReference type="NCBI Taxonomy" id="1121279"/>
    <lineage>
        <taxon>Bacteria</taxon>
        <taxon>Pseudomonadati</taxon>
        <taxon>Pseudomonadota</taxon>
        <taxon>Betaproteobacteria</taxon>
        <taxon>Neisseriales</taxon>
        <taxon>Chitinibacteraceae</taxon>
        <taxon>Chitinimonas</taxon>
    </lineage>
</organism>
<name>A0A1K2H7W4_9NEIS</name>
<dbReference type="EMBL" id="FPKR01000002">
    <property type="protein sequence ID" value="SFZ72743.1"/>
    <property type="molecule type" value="Genomic_DNA"/>
</dbReference>
<gene>
    <name evidence="2" type="ORF">SAMN02745887_00708</name>
</gene>
<feature type="chain" id="PRO_5012137044" evidence="1">
    <location>
        <begin position="22"/>
        <end position="61"/>
    </location>
</feature>
<keyword evidence="1" id="KW-0732">Signal</keyword>